<gene>
    <name evidence="2" type="ORF">GCM10007103_05320</name>
</gene>
<feature type="transmembrane region" description="Helical" evidence="1">
    <location>
        <begin position="48"/>
        <end position="66"/>
    </location>
</feature>
<comment type="caution">
    <text evidence="2">The sequence shown here is derived from an EMBL/GenBank/DDBJ whole genome shotgun (WGS) entry which is preliminary data.</text>
</comment>
<keyword evidence="1" id="KW-0472">Membrane</keyword>
<dbReference type="AlphaFoldDB" id="A0A918VVK1"/>
<protein>
    <submittedName>
        <fullName evidence="2">Uncharacterized protein</fullName>
    </submittedName>
</protein>
<dbReference type="Proteomes" id="UP000610456">
    <property type="component" value="Unassembled WGS sequence"/>
</dbReference>
<reference evidence="2" key="2">
    <citation type="submission" date="2020-09" db="EMBL/GenBank/DDBJ databases">
        <authorList>
            <person name="Sun Q."/>
            <person name="Kim S."/>
        </authorList>
    </citation>
    <scope>NUCLEOTIDE SEQUENCE</scope>
    <source>
        <strain evidence="2">KCTC 12719</strain>
    </source>
</reference>
<evidence type="ECO:0000313" key="3">
    <source>
        <dbReference type="Proteomes" id="UP000610456"/>
    </source>
</evidence>
<dbReference type="EMBL" id="BMXB01000001">
    <property type="protein sequence ID" value="GHA26870.1"/>
    <property type="molecule type" value="Genomic_DNA"/>
</dbReference>
<reference evidence="2" key="1">
    <citation type="journal article" date="2014" name="Int. J. Syst. Evol. Microbiol.">
        <title>Complete genome sequence of Corynebacterium casei LMG S-19264T (=DSM 44701T), isolated from a smear-ripened cheese.</title>
        <authorList>
            <consortium name="US DOE Joint Genome Institute (JGI-PGF)"/>
            <person name="Walter F."/>
            <person name="Albersmeier A."/>
            <person name="Kalinowski J."/>
            <person name="Ruckert C."/>
        </authorList>
    </citation>
    <scope>NUCLEOTIDE SEQUENCE</scope>
    <source>
        <strain evidence="2">KCTC 12719</strain>
    </source>
</reference>
<keyword evidence="3" id="KW-1185">Reference proteome</keyword>
<organism evidence="2 3">
    <name type="scientific">Salinimicrobium marinum</name>
    <dbReference type="NCBI Taxonomy" id="680283"/>
    <lineage>
        <taxon>Bacteria</taxon>
        <taxon>Pseudomonadati</taxon>
        <taxon>Bacteroidota</taxon>
        <taxon>Flavobacteriia</taxon>
        <taxon>Flavobacteriales</taxon>
        <taxon>Flavobacteriaceae</taxon>
        <taxon>Salinimicrobium</taxon>
    </lineage>
</organism>
<name>A0A918VVK1_9FLAO</name>
<evidence type="ECO:0000313" key="2">
    <source>
        <dbReference type="EMBL" id="GHA26870.1"/>
    </source>
</evidence>
<accession>A0A918VVK1</accession>
<dbReference type="RefSeq" id="WP_189603082.1">
    <property type="nucleotide sequence ID" value="NZ_BMXB01000001.1"/>
</dbReference>
<proteinExistence type="predicted"/>
<sequence>MARHNFEKEFSRKLQDREIEPSAQSWEKLQEKLDAAEESRKSGFNLKWMGIAASLVGGLLILGLMFNDDRISHTPQVVDTPSEEVEMEGKNQVFEPVELVTEEVAEPIEEKPAEVVKKAIKEKTSLPEVTAVTAVEASEESKQKEQLVDDSGLQIADEKIAGKLEQVVSEISSEENRNGEITDAEIEELLRNAAAEISLQKSLANTENIDPGSLLWEVEMELERSFREKVFDVLKESYLKTKTAVANRSF</sequence>
<keyword evidence="1" id="KW-0812">Transmembrane</keyword>
<evidence type="ECO:0000256" key="1">
    <source>
        <dbReference type="SAM" id="Phobius"/>
    </source>
</evidence>
<keyword evidence="1" id="KW-1133">Transmembrane helix</keyword>